<dbReference type="EMBL" id="JAZDQJ010000009">
    <property type="protein sequence ID" value="MEE1933624.1"/>
    <property type="molecule type" value="Genomic_DNA"/>
</dbReference>
<gene>
    <name evidence="1" type="ORF">V0R50_10365</name>
</gene>
<keyword evidence="2" id="KW-1185">Reference proteome</keyword>
<sequence>MPEEIKLIQPVPVARDEDGMFSHPDMPDFDEGDGEKCKAWISEQSLEVKMVELEYHSDESISERYFEAGEADCSYWEPDRPEGDGWFCLSIHDTDDGPVCWWARRVVTP</sequence>
<name>A0ABU7HQ18_9PSED</name>
<protein>
    <recommendedName>
        <fullName evidence="3">Phage protein</fullName>
    </recommendedName>
</protein>
<organism evidence="1 2">
    <name type="scientific">Pseudomonas ulcerans</name>
    <dbReference type="NCBI Taxonomy" id="3115852"/>
    <lineage>
        <taxon>Bacteria</taxon>
        <taxon>Pseudomonadati</taxon>
        <taxon>Pseudomonadota</taxon>
        <taxon>Gammaproteobacteria</taxon>
        <taxon>Pseudomonadales</taxon>
        <taxon>Pseudomonadaceae</taxon>
        <taxon>Pseudomonas</taxon>
    </lineage>
</organism>
<accession>A0ABU7HQ18</accession>
<evidence type="ECO:0000313" key="2">
    <source>
        <dbReference type="Proteomes" id="UP001335100"/>
    </source>
</evidence>
<evidence type="ECO:0008006" key="3">
    <source>
        <dbReference type="Google" id="ProtNLM"/>
    </source>
</evidence>
<dbReference type="Proteomes" id="UP001335100">
    <property type="component" value="Unassembled WGS sequence"/>
</dbReference>
<reference evidence="1 2" key="1">
    <citation type="submission" date="2024-01" db="EMBL/GenBank/DDBJ databases">
        <title>Unpublished Manusciprt.</title>
        <authorList>
            <person name="Duman M."/>
            <person name="Valdes E.G."/>
            <person name="Ajmi N."/>
            <person name="Altun S."/>
            <person name="Saticioglu I.B."/>
        </authorList>
    </citation>
    <scope>NUCLEOTIDE SEQUENCE [LARGE SCALE GENOMIC DNA]</scope>
    <source>
        <strain evidence="1 2">148P</strain>
    </source>
</reference>
<proteinExistence type="predicted"/>
<comment type="caution">
    <text evidence="1">The sequence shown here is derived from an EMBL/GenBank/DDBJ whole genome shotgun (WGS) entry which is preliminary data.</text>
</comment>
<dbReference type="RefSeq" id="WP_330074454.1">
    <property type="nucleotide sequence ID" value="NZ_JAZDQJ010000009.1"/>
</dbReference>
<evidence type="ECO:0000313" key="1">
    <source>
        <dbReference type="EMBL" id="MEE1933624.1"/>
    </source>
</evidence>